<keyword evidence="1" id="KW-0472">Membrane</keyword>
<dbReference type="PANTHER" id="PTHR35007:SF2">
    <property type="entry name" value="PILUS ASSEMBLE PROTEIN"/>
    <property type="match status" value="1"/>
</dbReference>
<evidence type="ECO:0000313" key="3">
    <source>
        <dbReference type="EMBL" id="CAB4536570.1"/>
    </source>
</evidence>
<accession>A0A6J6BBP5</accession>
<feature type="transmembrane region" description="Helical" evidence="1">
    <location>
        <begin position="203"/>
        <end position="224"/>
    </location>
</feature>
<name>A0A6J6BBP5_9ZZZZ</name>
<keyword evidence="1" id="KW-1133">Transmembrane helix</keyword>
<proteinExistence type="predicted"/>
<dbReference type="EMBL" id="CAEZSQ010000005">
    <property type="protein sequence ID" value="CAB4536570.1"/>
    <property type="molecule type" value="Genomic_DNA"/>
</dbReference>
<evidence type="ECO:0000313" key="2">
    <source>
        <dbReference type="EMBL" id="CAB4366955.1"/>
    </source>
</evidence>
<protein>
    <submittedName>
        <fullName evidence="3">Unannotated protein</fullName>
    </submittedName>
</protein>
<keyword evidence="1" id="KW-0812">Transmembrane</keyword>
<dbReference type="AlphaFoldDB" id="A0A6J6BBP5"/>
<gene>
    <name evidence="3" type="ORF">UFOPK1458_00046</name>
    <name evidence="4" type="ORF">UFOPK3243_00853</name>
    <name evidence="2" type="ORF">UFOPK4180_00552</name>
</gene>
<sequence>MSNSLTSKSRTYISVLMAALLVFIISGSIFISIAFSAFILIFLTFAQRKTNSKRTAAIEASCPELIDLLISGAQSGLSLSESLVSLITRGPENLKEDFQGFKEDLLEHGDFDLALRRVQINLAHPNTDLIFEALQISKVLGGAELISILRLLGNYIREDLTLRREIAVKHNWIRNSAHMSAAAPWLLLLLLSTQPSTVEAFGTSTGILILLVGLGLTAAAYSWMNWLSHLPEPNRIFGLTEVKLSH</sequence>
<dbReference type="EMBL" id="CAFAZZ010000084">
    <property type="protein sequence ID" value="CAB4843707.1"/>
    <property type="molecule type" value="Genomic_DNA"/>
</dbReference>
<evidence type="ECO:0000313" key="4">
    <source>
        <dbReference type="EMBL" id="CAB4843707.1"/>
    </source>
</evidence>
<dbReference type="EMBL" id="CAESPC010000075">
    <property type="protein sequence ID" value="CAB4366955.1"/>
    <property type="molecule type" value="Genomic_DNA"/>
</dbReference>
<reference evidence="3" key="1">
    <citation type="submission" date="2020-05" db="EMBL/GenBank/DDBJ databases">
        <authorList>
            <person name="Chiriac C."/>
            <person name="Salcher M."/>
            <person name="Ghai R."/>
            <person name="Kavagutti S V."/>
        </authorList>
    </citation>
    <scope>NUCLEOTIDE SEQUENCE</scope>
</reference>
<evidence type="ECO:0000256" key="1">
    <source>
        <dbReference type="SAM" id="Phobius"/>
    </source>
</evidence>
<dbReference type="PANTHER" id="PTHR35007">
    <property type="entry name" value="INTEGRAL MEMBRANE PROTEIN-RELATED"/>
    <property type="match status" value="1"/>
</dbReference>
<organism evidence="3">
    <name type="scientific">freshwater metagenome</name>
    <dbReference type="NCBI Taxonomy" id="449393"/>
    <lineage>
        <taxon>unclassified sequences</taxon>
        <taxon>metagenomes</taxon>
        <taxon>ecological metagenomes</taxon>
    </lineage>
</organism>
<feature type="transmembrane region" description="Helical" evidence="1">
    <location>
        <begin position="12"/>
        <end position="45"/>
    </location>
</feature>